<evidence type="ECO:0000256" key="1">
    <source>
        <dbReference type="SAM" id="MobiDB-lite"/>
    </source>
</evidence>
<gene>
    <name evidence="2" type="ORF">VPNG_06737</name>
</gene>
<dbReference type="AlphaFoldDB" id="A0A423WT34"/>
<proteinExistence type="predicted"/>
<reference evidence="2 3" key="1">
    <citation type="submission" date="2015-09" db="EMBL/GenBank/DDBJ databases">
        <title>Host preference determinants of Valsa canker pathogens revealed by comparative genomics.</title>
        <authorList>
            <person name="Yin Z."/>
            <person name="Huang L."/>
        </authorList>
    </citation>
    <scope>NUCLEOTIDE SEQUENCE [LARGE SCALE GENOMIC DNA]</scope>
    <source>
        <strain evidence="2 3">SXYLt</strain>
    </source>
</reference>
<name>A0A423WT34_9PEZI</name>
<protein>
    <recommendedName>
        <fullName evidence="4">Myb-like domain-containing protein</fullName>
    </recommendedName>
</protein>
<evidence type="ECO:0000313" key="3">
    <source>
        <dbReference type="Proteomes" id="UP000285146"/>
    </source>
</evidence>
<feature type="region of interest" description="Disordered" evidence="1">
    <location>
        <begin position="110"/>
        <end position="166"/>
    </location>
</feature>
<evidence type="ECO:0008006" key="4">
    <source>
        <dbReference type="Google" id="ProtNLM"/>
    </source>
</evidence>
<sequence length="324" mass="35963">MNAETLSALAAKAIIHVIRYRDGPNVDLEQGYEAFIANSVEKALPLREIARDQEVANLEIACDAAVAFIEDYNKVHPDNMFNVRWFYINVQALLTIDLKPALLAEPVDRLESPHDDEEVEENIDEQESPAVDHPPAARSNRALKKGKAPAATMTSDGGSGNAGPSKKEVVRWARWTDEEIELMIQLRLDGMSNIDIAEILGRPYHGVESKWSYITHEERTPYVQDIHAATVYRSALKVTEARQTWVESYTHQQLSAQSSQHCQTVHAVDHSDSSSATARALHSDIASSLAAHMTGSMADQIEEDDILGQHLEQILGCYGLGRQD</sequence>
<evidence type="ECO:0000313" key="2">
    <source>
        <dbReference type="EMBL" id="ROW06677.1"/>
    </source>
</evidence>
<keyword evidence="3" id="KW-1185">Reference proteome</keyword>
<dbReference type="InParanoid" id="A0A423WT34"/>
<organism evidence="2 3">
    <name type="scientific">Cytospora leucostoma</name>
    <dbReference type="NCBI Taxonomy" id="1230097"/>
    <lineage>
        <taxon>Eukaryota</taxon>
        <taxon>Fungi</taxon>
        <taxon>Dikarya</taxon>
        <taxon>Ascomycota</taxon>
        <taxon>Pezizomycotina</taxon>
        <taxon>Sordariomycetes</taxon>
        <taxon>Sordariomycetidae</taxon>
        <taxon>Diaporthales</taxon>
        <taxon>Cytosporaceae</taxon>
        <taxon>Cytospora</taxon>
    </lineage>
</organism>
<dbReference type="OrthoDB" id="5227714at2759"/>
<feature type="compositionally biased region" description="Acidic residues" evidence="1">
    <location>
        <begin position="114"/>
        <end position="127"/>
    </location>
</feature>
<dbReference type="EMBL" id="LKEB01000041">
    <property type="protein sequence ID" value="ROW06677.1"/>
    <property type="molecule type" value="Genomic_DNA"/>
</dbReference>
<comment type="caution">
    <text evidence="2">The sequence shown here is derived from an EMBL/GenBank/DDBJ whole genome shotgun (WGS) entry which is preliminary data.</text>
</comment>
<accession>A0A423WT34</accession>
<dbReference type="Proteomes" id="UP000285146">
    <property type="component" value="Unassembled WGS sequence"/>
</dbReference>